<dbReference type="Pfam" id="PF00392">
    <property type="entry name" value="GntR"/>
    <property type="match status" value="1"/>
</dbReference>
<evidence type="ECO:0000256" key="3">
    <source>
        <dbReference type="ARBA" id="ARBA00023163"/>
    </source>
</evidence>
<dbReference type="SUPFAM" id="SSF46785">
    <property type="entry name" value="Winged helix' DNA-binding domain"/>
    <property type="match status" value="1"/>
</dbReference>
<gene>
    <name evidence="5" type="ORF">FE782_16575</name>
</gene>
<dbReference type="EMBL" id="VCIW01000011">
    <property type="protein sequence ID" value="TLS51008.1"/>
    <property type="molecule type" value="Genomic_DNA"/>
</dbReference>
<organism evidence="5 6">
    <name type="scientific">Paenibacillus antri</name>
    <dbReference type="NCBI Taxonomy" id="2582848"/>
    <lineage>
        <taxon>Bacteria</taxon>
        <taxon>Bacillati</taxon>
        <taxon>Bacillota</taxon>
        <taxon>Bacilli</taxon>
        <taxon>Bacillales</taxon>
        <taxon>Paenibacillaceae</taxon>
        <taxon>Paenibacillus</taxon>
    </lineage>
</organism>
<dbReference type="CDD" id="cd07377">
    <property type="entry name" value="WHTH_GntR"/>
    <property type="match status" value="1"/>
</dbReference>
<evidence type="ECO:0000256" key="2">
    <source>
        <dbReference type="ARBA" id="ARBA00023125"/>
    </source>
</evidence>
<evidence type="ECO:0000259" key="4">
    <source>
        <dbReference type="PROSITE" id="PS50949"/>
    </source>
</evidence>
<dbReference type="GO" id="GO:0003700">
    <property type="term" value="F:DNA-binding transcription factor activity"/>
    <property type="evidence" value="ECO:0007669"/>
    <property type="project" value="InterPro"/>
</dbReference>
<proteinExistence type="predicted"/>
<keyword evidence="1" id="KW-0805">Transcription regulation</keyword>
<dbReference type="InterPro" id="IPR036388">
    <property type="entry name" value="WH-like_DNA-bd_sf"/>
</dbReference>
<dbReference type="RefSeq" id="WP_138195360.1">
    <property type="nucleotide sequence ID" value="NZ_VCIW01000011.1"/>
</dbReference>
<dbReference type="PROSITE" id="PS50949">
    <property type="entry name" value="HTH_GNTR"/>
    <property type="match status" value="1"/>
</dbReference>
<dbReference type="InterPro" id="IPR008920">
    <property type="entry name" value="TF_FadR/GntR_C"/>
</dbReference>
<dbReference type="GO" id="GO:0003677">
    <property type="term" value="F:DNA binding"/>
    <property type="evidence" value="ECO:0007669"/>
    <property type="project" value="UniProtKB-KW"/>
</dbReference>
<dbReference type="SMART" id="SM00345">
    <property type="entry name" value="HTH_GNTR"/>
    <property type="match status" value="1"/>
</dbReference>
<dbReference type="AlphaFoldDB" id="A0A5R9GC96"/>
<dbReference type="InterPro" id="IPR036390">
    <property type="entry name" value="WH_DNA-bd_sf"/>
</dbReference>
<evidence type="ECO:0000313" key="6">
    <source>
        <dbReference type="Proteomes" id="UP000309676"/>
    </source>
</evidence>
<protein>
    <submittedName>
        <fullName evidence="5">GntR family transcriptional regulator</fullName>
    </submittedName>
</protein>
<dbReference type="Pfam" id="PF07729">
    <property type="entry name" value="FCD"/>
    <property type="match status" value="1"/>
</dbReference>
<name>A0A5R9GC96_9BACL</name>
<evidence type="ECO:0000256" key="1">
    <source>
        <dbReference type="ARBA" id="ARBA00023015"/>
    </source>
</evidence>
<dbReference type="InterPro" id="IPR000524">
    <property type="entry name" value="Tscrpt_reg_HTH_GntR"/>
</dbReference>
<dbReference type="Gene3D" id="1.10.10.10">
    <property type="entry name" value="Winged helix-like DNA-binding domain superfamily/Winged helix DNA-binding domain"/>
    <property type="match status" value="1"/>
</dbReference>
<sequence>MTAVTLKEKAYIELRKSILNGELKPGDFLTERMLVELLGMSRTPIRSALERLDVEGLAKYTPNKGLIVTEISLTQVVEIFDFRIAIESYIAKRLATRAWSSDDVSWFEDNLRVQRECIEVNDHARFTEADTAFHTKLADVYDNSEIARTMERLQDMLYRIALRVLRKDVNRIRSSYEDHLRIFELIREGRGPEAASRMEEHLEYGKRILLT</sequence>
<dbReference type="InterPro" id="IPR011711">
    <property type="entry name" value="GntR_C"/>
</dbReference>
<dbReference type="PANTHER" id="PTHR43537">
    <property type="entry name" value="TRANSCRIPTIONAL REGULATOR, GNTR FAMILY"/>
    <property type="match status" value="1"/>
</dbReference>
<dbReference type="Gene3D" id="1.20.120.530">
    <property type="entry name" value="GntR ligand-binding domain-like"/>
    <property type="match status" value="1"/>
</dbReference>
<keyword evidence="3" id="KW-0804">Transcription</keyword>
<feature type="domain" description="HTH gntR-type" evidence="4">
    <location>
        <begin position="4"/>
        <end position="71"/>
    </location>
</feature>
<reference evidence="5 6" key="1">
    <citation type="submission" date="2019-05" db="EMBL/GenBank/DDBJ databases">
        <authorList>
            <person name="Narsing Rao M.P."/>
            <person name="Li W.J."/>
        </authorList>
    </citation>
    <scope>NUCLEOTIDE SEQUENCE [LARGE SCALE GENOMIC DNA]</scope>
    <source>
        <strain evidence="5 6">SYSU_K30003</strain>
    </source>
</reference>
<comment type="caution">
    <text evidence="5">The sequence shown here is derived from an EMBL/GenBank/DDBJ whole genome shotgun (WGS) entry which is preliminary data.</text>
</comment>
<dbReference type="PANTHER" id="PTHR43537:SF51">
    <property type="entry name" value="HTH-TYPE TRANSCRIPTIONAL REGULATOR LGOR-RELATED"/>
    <property type="match status" value="1"/>
</dbReference>
<dbReference type="OrthoDB" id="368257at2"/>
<dbReference type="Proteomes" id="UP000309676">
    <property type="component" value="Unassembled WGS sequence"/>
</dbReference>
<keyword evidence="2" id="KW-0238">DNA-binding</keyword>
<dbReference type="SUPFAM" id="SSF48008">
    <property type="entry name" value="GntR ligand-binding domain-like"/>
    <property type="match status" value="1"/>
</dbReference>
<dbReference type="PRINTS" id="PR00035">
    <property type="entry name" value="HTHGNTR"/>
</dbReference>
<dbReference type="SMART" id="SM00895">
    <property type="entry name" value="FCD"/>
    <property type="match status" value="1"/>
</dbReference>
<keyword evidence="6" id="KW-1185">Reference proteome</keyword>
<evidence type="ECO:0000313" key="5">
    <source>
        <dbReference type="EMBL" id="TLS51008.1"/>
    </source>
</evidence>
<accession>A0A5R9GC96</accession>